<evidence type="ECO:0000313" key="3">
    <source>
        <dbReference type="Proteomes" id="UP000238322"/>
    </source>
</evidence>
<gene>
    <name evidence="2" type="ORF">C5Y83_07405</name>
</gene>
<feature type="compositionally biased region" description="Polar residues" evidence="1">
    <location>
        <begin position="119"/>
        <end position="129"/>
    </location>
</feature>
<accession>A0A2S8FZY7</accession>
<protein>
    <submittedName>
        <fullName evidence="2">Uncharacterized protein</fullName>
    </submittedName>
</protein>
<comment type="caution">
    <text evidence="2">The sequence shown here is derived from an EMBL/GenBank/DDBJ whole genome shotgun (WGS) entry which is preliminary data.</text>
</comment>
<evidence type="ECO:0000313" key="2">
    <source>
        <dbReference type="EMBL" id="PQO37762.1"/>
    </source>
</evidence>
<proteinExistence type="predicted"/>
<dbReference type="EMBL" id="PUHY01000005">
    <property type="protein sequence ID" value="PQO37762.1"/>
    <property type="molecule type" value="Genomic_DNA"/>
</dbReference>
<feature type="region of interest" description="Disordered" evidence="1">
    <location>
        <begin position="114"/>
        <end position="175"/>
    </location>
</feature>
<dbReference type="OrthoDB" id="10020450at2"/>
<organism evidence="2 3">
    <name type="scientific">Blastopirellula marina</name>
    <dbReference type="NCBI Taxonomy" id="124"/>
    <lineage>
        <taxon>Bacteria</taxon>
        <taxon>Pseudomonadati</taxon>
        <taxon>Planctomycetota</taxon>
        <taxon>Planctomycetia</taxon>
        <taxon>Pirellulales</taxon>
        <taxon>Pirellulaceae</taxon>
        <taxon>Blastopirellula</taxon>
    </lineage>
</organism>
<feature type="compositionally biased region" description="Basic and acidic residues" evidence="1">
    <location>
        <begin position="157"/>
        <end position="175"/>
    </location>
</feature>
<reference evidence="2 3" key="1">
    <citation type="submission" date="2018-02" db="EMBL/GenBank/DDBJ databases">
        <title>Comparative genomes isolates from brazilian mangrove.</title>
        <authorList>
            <person name="Araujo J.E."/>
            <person name="Taketani R.G."/>
            <person name="Silva M.C.P."/>
            <person name="Loureco M.V."/>
            <person name="Andreote F.D."/>
        </authorList>
    </citation>
    <scope>NUCLEOTIDE SEQUENCE [LARGE SCALE GENOMIC DNA]</scope>
    <source>
        <strain evidence="2 3">Hex-1 MGV</strain>
    </source>
</reference>
<name>A0A2S8FZY7_9BACT</name>
<feature type="compositionally biased region" description="Gly residues" evidence="1">
    <location>
        <begin position="365"/>
        <end position="390"/>
    </location>
</feature>
<feature type="compositionally biased region" description="Low complexity" evidence="1">
    <location>
        <begin position="391"/>
        <end position="400"/>
    </location>
</feature>
<sequence>MPPDGDVSTGVLRMHDDISESVFSTAKFNSDIGPGEANRKLIVQTVPFGDQFYTKVVMLSVDDTDQSCVVGRGAFLSDSYEEAARVHWRLLNGINAYNDAEFVYVPQGTRVVKVPIPEQTGTGSPTKSTAPEREHPATETPEPTPDPTPPPPIPQDKATHNKPHQEKPQPTEDGVARRIERGLQEGLKSRTEGATSLKRDLEDYVGSGGEHVLLAALGASVLDASVLAMNVAAGIPLGFLDVRNVGEGLAKGTWEGAREDAERVLTVLPQGKVLSLIDDAITTTRVVESLRQGDLATAGMQAGAGALGRVKGGKSTAGDLSGQSAAVRTAPTTSAPTAPTGMTQRSSPPASTTSASLAPTSGSAMSGGGSNGKPPASGGGGGGSGQGGGSKPPSGRQPQGEPVIFSLNEHRDELIDFWLKKAAEQPNTPKGHRRALRFRRYVENIREGRRPGAGFVRGEQSEVEVSYFYGGVGGQAEVAYKGGHRRENRVKDSTVPDVRTTTAYIEVKNYDLRTDKGLNRLLSKSKKSSLYQQIKARKIDTDANIKQQSIVLDTRGQNLSAERITEVAHRVSETTGVPLSHIQILTW</sequence>
<evidence type="ECO:0000256" key="1">
    <source>
        <dbReference type="SAM" id="MobiDB-lite"/>
    </source>
</evidence>
<dbReference type="RefSeq" id="WP_105329011.1">
    <property type="nucleotide sequence ID" value="NZ_PUHY01000005.1"/>
</dbReference>
<feature type="compositionally biased region" description="Pro residues" evidence="1">
    <location>
        <begin position="142"/>
        <end position="154"/>
    </location>
</feature>
<dbReference type="Proteomes" id="UP000238322">
    <property type="component" value="Unassembled WGS sequence"/>
</dbReference>
<dbReference type="AlphaFoldDB" id="A0A2S8FZY7"/>
<feature type="region of interest" description="Disordered" evidence="1">
    <location>
        <begin position="306"/>
        <end position="402"/>
    </location>
</feature>
<feature type="compositionally biased region" description="Low complexity" evidence="1">
    <location>
        <begin position="325"/>
        <end position="364"/>
    </location>
</feature>